<dbReference type="AlphaFoldDB" id="A0AAP0BC10"/>
<dbReference type="EMBL" id="JBBWWQ010000011">
    <property type="protein sequence ID" value="KAK8935243.1"/>
    <property type="molecule type" value="Genomic_DNA"/>
</dbReference>
<protein>
    <recommendedName>
        <fullName evidence="2">Myb/SANT-like domain-containing protein</fullName>
    </recommendedName>
</protein>
<dbReference type="InterPro" id="IPR024752">
    <property type="entry name" value="Myb/SANT-like_dom"/>
</dbReference>
<evidence type="ECO:0000313" key="3">
    <source>
        <dbReference type="EMBL" id="KAK8935243.1"/>
    </source>
</evidence>
<feature type="compositionally biased region" description="Basic and acidic residues" evidence="1">
    <location>
        <begin position="151"/>
        <end position="160"/>
    </location>
</feature>
<proteinExistence type="predicted"/>
<dbReference type="PANTHER" id="PTHR31704:SF37">
    <property type="entry name" value="HEAT SHOCK PROTEIN"/>
    <property type="match status" value="1"/>
</dbReference>
<gene>
    <name evidence="3" type="ORF">KSP39_PZI014158</name>
</gene>
<organism evidence="3 4">
    <name type="scientific">Platanthera zijinensis</name>
    <dbReference type="NCBI Taxonomy" id="2320716"/>
    <lineage>
        <taxon>Eukaryota</taxon>
        <taxon>Viridiplantae</taxon>
        <taxon>Streptophyta</taxon>
        <taxon>Embryophyta</taxon>
        <taxon>Tracheophyta</taxon>
        <taxon>Spermatophyta</taxon>
        <taxon>Magnoliopsida</taxon>
        <taxon>Liliopsida</taxon>
        <taxon>Asparagales</taxon>
        <taxon>Orchidaceae</taxon>
        <taxon>Orchidoideae</taxon>
        <taxon>Orchideae</taxon>
        <taxon>Orchidinae</taxon>
        <taxon>Platanthera</taxon>
    </lineage>
</organism>
<accession>A0AAP0BC10</accession>
<name>A0AAP0BC10_9ASPA</name>
<evidence type="ECO:0000256" key="1">
    <source>
        <dbReference type="SAM" id="MobiDB-lite"/>
    </source>
</evidence>
<feature type="compositionally biased region" description="Basic residues" evidence="1">
    <location>
        <begin position="198"/>
        <end position="211"/>
    </location>
</feature>
<sequence length="305" mass="35423">MGKHKENGISATWEQNDVLLFCDLCIKEIELGNRPTTHFSKDGWNNLMNKFRERTGKSYDQKQMKNKWDQLKKEWKLWRELKRGETGLGWNSSRKTIDASDEWWDERLKVVPTAKKFRYSGITPEFEEKLDRMFSQVVATGDLAWAPSSRNLEHESVDERDMSDDGDSRTVEDLSPNATGMRVDTTSSRPSSSLEGRKKTKGKGKKKIAGRKRAMSSTMEDIAETSRIIGRVMQEPPKIQISSALFTIPEAIKELEKYPEIMGDFDFYDYCTLFLRDKSNRDTFMSIPEELKVKWLKARHTQKTQ</sequence>
<dbReference type="Pfam" id="PF12776">
    <property type="entry name" value="Myb_DNA-bind_3"/>
    <property type="match status" value="1"/>
</dbReference>
<evidence type="ECO:0000313" key="4">
    <source>
        <dbReference type="Proteomes" id="UP001418222"/>
    </source>
</evidence>
<dbReference type="Proteomes" id="UP001418222">
    <property type="component" value="Unassembled WGS sequence"/>
</dbReference>
<feature type="domain" description="Myb/SANT-like" evidence="2">
    <location>
        <begin position="12"/>
        <end position="106"/>
    </location>
</feature>
<feature type="compositionally biased region" description="Polar residues" evidence="1">
    <location>
        <begin position="184"/>
        <end position="194"/>
    </location>
</feature>
<dbReference type="PANTHER" id="PTHR31704">
    <property type="entry name" value="MYB/SANT-LIKE DNA-BINDING DOMAIN PROTEIN-RELATED"/>
    <property type="match status" value="1"/>
</dbReference>
<comment type="caution">
    <text evidence="3">The sequence shown here is derived from an EMBL/GenBank/DDBJ whole genome shotgun (WGS) entry which is preliminary data.</text>
</comment>
<keyword evidence="4" id="KW-1185">Reference proteome</keyword>
<evidence type="ECO:0000259" key="2">
    <source>
        <dbReference type="Pfam" id="PF12776"/>
    </source>
</evidence>
<reference evidence="3 4" key="1">
    <citation type="journal article" date="2022" name="Nat. Plants">
        <title>Genomes of leafy and leafless Platanthera orchids illuminate the evolution of mycoheterotrophy.</title>
        <authorList>
            <person name="Li M.H."/>
            <person name="Liu K.W."/>
            <person name="Li Z."/>
            <person name="Lu H.C."/>
            <person name="Ye Q.L."/>
            <person name="Zhang D."/>
            <person name="Wang J.Y."/>
            <person name="Li Y.F."/>
            <person name="Zhong Z.M."/>
            <person name="Liu X."/>
            <person name="Yu X."/>
            <person name="Liu D.K."/>
            <person name="Tu X.D."/>
            <person name="Liu B."/>
            <person name="Hao Y."/>
            <person name="Liao X.Y."/>
            <person name="Jiang Y.T."/>
            <person name="Sun W.H."/>
            <person name="Chen J."/>
            <person name="Chen Y.Q."/>
            <person name="Ai Y."/>
            <person name="Zhai J.W."/>
            <person name="Wu S.S."/>
            <person name="Zhou Z."/>
            <person name="Hsiao Y.Y."/>
            <person name="Wu W.L."/>
            <person name="Chen Y.Y."/>
            <person name="Lin Y.F."/>
            <person name="Hsu J.L."/>
            <person name="Li C.Y."/>
            <person name="Wang Z.W."/>
            <person name="Zhao X."/>
            <person name="Zhong W.Y."/>
            <person name="Ma X.K."/>
            <person name="Ma L."/>
            <person name="Huang J."/>
            <person name="Chen G.Z."/>
            <person name="Huang M.Z."/>
            <person name="Huang L."/>
            <person name="Peng D.H."/>
            <person name="Luo Y.B."/>
            <person name="Zou S.Q."/>
            <person name="Chen S.P."/>
            <person name="Lan S."/>
            <person name="Tsai W.C."/>
            <person name="Van de Peer Y."/>
            <person name="Liu Z.J."/>
        </authorList>
    </citation>
    <scope>NUCLEOTIDE SEQUENCE [LARGE SCALE GENOMIC DNA]</scope>
    <source>
        <strain evidence="3">Lor287</strain>
    </source>
</reference>
<feature type="region of interest" description="Disordered" evidence="1">
    <location>
        <begin position="150"/>
        <end position="211"/>
    </location>
</feature>